<protein>
    <submittedName>
        <fullName evidence="2">Uncharacterized protein</fullName>
    </submittedName>
</protein>
<dbReference type="OrthoDB" id="10325973at2759"/>
<reference evidence="2 3" key="1">
    <citation type="submission" date="2015-01" db="EMBL/GenBank/DDBJ databases">
        <title>Evolution of Trichinella species and genotypes.</title>
        <authorList>
            <person name="Korhonen P.K."/>
            <person name="Edoardo P."/>
            <person name="Giuseppe L.R."/>
            <person name="Gasser R.B."/>
        </authorList>
    </citation>
    <scope>NUCLEOTIDE SEQUENCE [LARGE SCALE GENOMIC DNA]</scope>
    <source>
        <strain evidence="2">ISS3</strain>
    </source>
</reference>
<dbReference type="Proteomes" id="UP000054776">
    <property type="component" value="Unassembled WGS sequence"/>
</dbReference>
<evidence type="ECO:0000256" key="1">
    <source>
        <dbReference type="SAM" id="MobiDB-lite"/>
    </source>
</evidence>
<dbReference type="InParanoid" id="A0A0V0YT79"/>
<sequence>LAALSRGQRDPLLRLDLSSFARQWRVRHSGDGSQIKGRGNGHHDVTIKGLAQDQEIRSMTT</sequence>
<dbReference type="EMBL" id="JYDH01005273">
    <property type="protein sequence ID" value="KRY03324.1"/>
    <property type="molecule type" value="Genomic_DNA"/>
</dbReference>
<evidence type="ECO:0000313" key="2">
    <source>
        <dbReference type="EMBL" id="KRY03324.1"/>
    </source>
</evidence>
<accession>A0A0V0YT79</accession>
<evidence type="ECO:0000313" key="3">
    <source>
        <dbReference type="Proteomes" id="UP000054776"/>
    </source>
</evidence>
<organism evidence="2 3">
    <name type="scientific">Trichinella spiralis</name>
    <name type="common">Trichina worm</name>
    <dbReference type="NCBI Taxonomy" id="6334"/>
    <lineage>
        <taxon>Eukaryota</taxon>
        <taxon>Metazoa</taxon>
        <taxon>Ecdysozoa</taxon>
        <taxon>Nematoda</taxon>
        <taxon>Enoplea</taxon>
        <taxon>Dorylaimia</taxon>
        <taxon>Trichinellida</taxon>
        <taxon>Trichinellidae</taxon>
        <taxon>Trichinella</taxon>
    </lineage>
</organism>
<name>A0A0V0YT79_TRISP</name>
<gene>
    <name evidence="2" type="ORF">T01_10477</name>
</gene>
<feature type="non-terminal residue" evidence="2">
    <location>
        <position position="1"/>
    </location>
</feature>
<proteinExistence type="predicted"/>
<keyword evidence="3" id="KW-1185">Reference proteome</keyword>
<comment type="caution">
    <text evidence="2">The sequence shown here is derived from an EMBL/GenBank/DDBJ whole genome shotgun (WGS) entry which is preliminary data.</text>
</comment>
<feature type="region of interest" description="Disordered" evidence="1">
    <location>
        <begin position="30"/>
        <end position="61"/>
    </location>
</feature>
<dbReference type="AlphaFoldDB" id="A0A0V0YT79"/>